<dbReference type="AlphaFoldDB" id="D2Z896"/>
<protein>
    <submittedName>
        <fullName evidence="7">Na+/Picotransporter</fullName>
    </submittedName>
</protein>
<keyword evidence="5 6" id="KW-0472">Membrane</keyword>
<dbReference type="EMBL" id="ABTR02000001">
    <property type="protein sequence ID" value="EFC91693.1"/>
    <property type="molecule type" value="Genomic_DNA"/>
</dbReference>
<feature type="transmembrane region" description="Helical" evidence="6">
    <location>
        <begin position="50"/>
        <end position="72"/>
    </location>
</feature>
<evidence type="ECO:0000313" key="8">
    <source>
        <dbReference type="Proteomes" id="UP000006427"/>
    </source>
</evidence>
<dbReference type="PANTHER" id="PTHR10010:SF46">
    <property type="entry name" value="SODIUM-DEPENDENT PHOSPHATE TRANSPORT PROTEIN 2B"/>
    <property type="match status" value="1"/>
</dbReference>
<evidence type="ECO:0000256" key="6">
    <source>
        <dbReference type="SAM" id="Phobius"/>
    </source>
</evidence>
<evidence type="ECO:0000256" key="5">
    <source>
        <dbReference type="ARBA" id="ARBA00023136"/>
    </source>
</evidence>
<organism evidence="7 8">
    <name type="scientific">Dethiosulfovibrio peptidovorans DSM 11002</name>
    <dbReference type="NCBI Taxonomy" id="469381"/>
    <lineage>
        <taxon>Bacteria</taxon>
        <taxon>Thermotogati</taxon>
        <taxon>Synergistota</taxon>
        <taxon>Synergistia</taxon>
        <taxon>Synergistales</taxon>
        <taxon>Dethiosulfovibrionaceae</taxon>
        <taxon>Dethiosulfovibrio</taxon>
    </lineage>
</organism>
<dbReference type="RefSeq" id="WP_005661246.1">
    <property type="nucleotide sequence ID" value="NZ_ABTR02000001.1"/>
</dbReference>
<gene>
    <name evidence="7" type="ORF">Dpep_1667</name>
</gene>
<dbReference type="InterPro" id="IPR003841">
    <property type="entry name" value="Na/Pi_transpt"/>
</dbReference>
<reference evidence="7 8" key="1">
    <citation type="journal article" date="2010" name="Stand. Genomic Sci.">
        <title>Permanent draft genome sequence of Dethiosulfovibrio peptidovorans type strain (SEBR 4207).</title>
        <authorList>
            <person name="Labutti K."/>
            <person name="Mayilraj S."/>
            <person name="Clum A."/>
            <person name="Lucas S."/>
            <person name="Glavina Del Rio T."/>
            <person name="Nolan M."/>
            <person name="Tice H."/>
            <person name="Cheng J.F."/>
            <person name="Pitluck S."/>
            <person name="Liolios K."/>
            <person name="Ivanova N."/>
            <person name="Mavromatis K."/>
            <person name="Mikhailova N."/>
            <person name="Pati A."/>
            <person name="Goodwin L."/>
            <person name="Chen A."/>
            <person name="Palaniappan K."/>
            <person name="Land M."/>
            <person name="Hauser L."/>
            <person name="Chang Y.J."/>
            <person name="Jeffries C.D."/>
            <person name="Rohde M."/>
            <person name="Spring S."/>
            <person name="Goker M."/>
            <person name="Woyke T."/>
            <person name="Bristow J."/>
            <person name="Eisen J.A."/>
            <person name="Markowitz V."/>
            <person name="Hugenholtz P."/>
            <person name="Kyrpides N.C."/>
            <person name="Klenk H.P."/>
            <person name="Lapidus A."/>
        </authorList>
    </citation>
    <scope>NUCLEOTIDE SEQUENCE [LARGE SCALE GENOMIC DNA]</scope>
    <source>
        <strain evidence="7 8">DSM 11002</strain>
    </source>
</reference>
<comment type="caution">
    <text evidence="7">The sequence shown here is derived from an EMBL/GenBank/DDBJ whole genome shotgun (WGS) entry which is preliminary data.</text>
</comment>
<keyword evidence="8" id="KW-1185">Reference proteome</keyword>
<dbReference type="OrthoDB" id="1625at2"/>
<evidence type="ECO:0000256" key="4">
    <source>
        <dbReference type="ARBA" id="ARBA00022989"/>
    </source>
</evidence>
<dbReference type="STRING" id="469381.Dpep_1667"/>
<dbReference type="Proteomes" id="UP000006427">
    <property type="component" value="Unassembled WGS sequence"/>
</dbReference>
<evidence type="ECO:0000313" key="7">
    <source>
        <dbReference type="EMBL" id="EFC91693.1"/>
    </source>
</evidence>
<evidence type="ECO:0000256" key="1">
    <source>
        <dbReference type="ARBA" id="ARBA00004651"/>
    </source>
</evidence>
<name>D2Z896_9BACT</name>
<feature type="transmembrane region" description="Helical" evidence="6">
    <location>
        <begin position="175"/>
        <end position="199"/>
    </location>
</feature>
<feature type="transmembrane region" description="Helical" evidence="6">
    <location>
        <begin position="135"/>
        <end position="154"/>
    </location>
</feature>
<keyword evidence="2" id="KW-1003">Cell membrane</keyword>
<comment type="subcellular location">
    <subcellularLocation>
        <location evidence="1">Cell membrane</location>
        <topology evidence="1">Multi-pass membrane protein</topology>
    </subcellularLocation>
</comment>
<dbReference type="GO" id="GO:0005886">
    <property type="term" value="C:plasma membrane"/>
    <property type="evidence" value="ECO:0007669"/>
    <property type="project" value="UniProtKB-SubCell"/>
</dbReference>
<accession>D2Z896</accession>
<dbReference type="PaxDb" id="469381-Dpep_1667"/>
<keyword evidence="4 6" id="KW-1133">Transmembrane helix</keyword>
<feature type="transmembrane region" description="Helical" evidence="6">
    <location>
        <begin position="280"/>
        <end position="301"/>
    </location>
</feature>
<dbReference type="NCBIfam" id="NF037997">
    <property type="entry name" value="Na_Pi_symport"/>
    <property type="match status" value="1"/>
</dbReference>
<evidence type="ECO:0000256" key="2">
    <source>
        <dbReference type="ARBA" id="ARBA00022475"/>
    </source>
</evidence>
<dbReference type="eggNOG" id="COG1283">
    <property type="taxonomic scope" value="Bacteria"/>
</dbReference>
<feature type="transmembrane region" description="Helical" evidence="6">
    <location>
        <begin position="6"/>
        <end position="29"/>
    </location>
</feature>
<dbReference type="GO" id="GO:0044341">
    <property type="term" value="P:sodium-dependent phosphate transport"/>
    <property type="evidence" value="ECO:0007669"/>
    <property type="project" value="InterPro"/>
</dbReference>
<proteinExistence type="predicted"/>
<dbReference type="PANTHER" id="PTHR10010">
    <property type="entry name" value="SOLUTE CARRIER FAMILY 34 SODIUM PHOSPHATE , MEMBER 2-RELATED"/>
    <property type="match status" value="1"/>
</dbReference>
<sequence length="548" mass="59314">MTSSFFSWAQIAGGLALFLMGVTATSDGFRRFMGRSARQRMAEVTDKKPMAFILGLILSAVTQSSSVATSFAVGLVDVGMLSLSGSLVVMIGASVGGTFVTLLLGLPVVQLAPGVLAISHFSVDLLKGKGRNGALVIRGISLVLTGMFVIKTGVSPLMEDPGFAEMLLALSARPLIMGVVALTAAAVLQSSAAVMALAIALVGSGSLPLEAAYPIVLGSHVGSSAMVLMASFSGKRNARLLGIGSALYKVIGIALVLPFYPLVPGFLSSLSFLSPELRCVVLQFAVVWYNALVVLPFTSILDRLLRACFVSDRQPIEEPAYLDNKLVEFTALALPLLDKELTRLAGFLEMETKLLLFPGGSLEEIRKLREGTDDLWDVIADYFESMEISPKDGKNKAYARVAYALGAIKGIKESINDWLYPLIVSEGRKKRFPSVSADMGYEYESVLFELLRSSMGSFALGDLGLAKDVDYWYERLKEIDELIRRDIFRRGDYGRKGGLELLARGTQLAKACMEMTRGERMAFEMGRVSDGSGFDVEMVRDYDEQKSQ</sequence>
<dbReference type="GO" id="GO:0005436">
    <property type="term" value="F:sodium:phosphate symporter activity"/>
    <property type="evidence" value="ECO:0007669"/>
    <property type="project" value="InterPro"/>
</dbReference>
<dbReference type="Pfam" id="PF02690">
    <property type="entry name" value="Na_Pi_cotrans"/>
    <property type="match status" value="1"/>
</dbReference>
<evidence type="ECO:0000256" key="3">
    <source>
        <dbReference type="ARBA" id="ARBA00022692"/>
    </source>
</evidence>
<keyword evidence="3 6" id="KW-0812">Transmembrane</keyword>